<accession>A0A165E5G3</accession>
<dbReference type="AlphaFoldDB" id="A0A165E5G3"/>
<dbReference type="Proteomes" id="UP000077266">
    <property type="component" value="Unassembled WGS sequence"/>
</dbReference>
<evidence type="ECO:0000256" key="2">
    <source>
        <dbReference type="ARBA" id="ARBA00022525"/>
    </source>
</evidence>
<name>A0A165E5G3_EXIGL</name>
<dbReference type="PROSITE" id="PS52012">
    <property type="entry name" value="CFEM"/>
    <property type="match status" value="1"/>
</dbReference>
<reference evidence="8 9" key="1">
    <citation type="journal article" date="2016" name="Mol. Biol. Evol.">
        <title>Comparative Genomics of Early-Diverging Mushroom-Forming Fungi Provides Insights into the Origins of Lignocellulose Decay Capabilities.</title>
        <authorList>
            <person name="Nagy L.G."/>
            <person name="Riley R."/>
            <person name="Tritt A."/>
            <person name="Adam C."/>
            <person name="Daum C."/>
            <person name="Floudas D."/>
            <person name="Sun H."/>
            <person name="Yadav J.S."/>
            <person name="Pangilinan J."/>
            <person name="Larsson K.H."/>
            <person name="Matsuura K."/>
            <person name="Barry K."/>
            <person name="Labutti K."/>
            <person name="Kuo R."/>
            <person name="Ohm R.A."/>
            <person name="Bhattacharya S.S."/>
            <person name="Shirouzu T."/>
            <person name="Yoshinaga Y."/>
            <person name="Martin F.M."/>
            <person name="Grigoriev I.V."/>
            <person name="Hibbett D.S."/>
        </authorList>
    </citation>
    <scope>NUCLEOTIDE SEQUENCE [LARGE SCALE GENOMIC DNA]</scope>
    <source>
        <strain evidence="8 9">HHB12029</strain>
    </source>
</reference>
<keyword evidence="6" id="KW-0472">Membrane</keyword>
<evidence type="ECO:0000256" key="3">
    <source>
        <dbReference type="ARBA" id="ARBA00022729"/>
    </source>
</evidence>
<evidence type="ECO:0000256" key="1">
    <source>
        <dbReference type="ARBA" id="ARBA00004613"/>
    </source>
</evidence>
<evidence type="ECO:0000256" key="6">
    <source>
        <dbReference type="SAM" id="Phobius"/>
    </source>
</evidence>
<evidence type="ECO:0000313" key="9">
    <source>
        <dbReference type="Proteomes" id="UP000077266"/>
    </source>
</evidence>
<feature type="compositionally biased region" description="Pro residues" evidence="5">
    <location>
        <begin position="242"/>
        <end position="252"/>
    </location>
</feature>
<feature type="compositionally biased region" description="Polar residues" evidence="5">
    <location>
        <begin position="202"/>
        <end position="226"/>
    </location>
</feature>
<sequence length="334" mass="34791">MLDVHGLSRRLIVARVDSRSATNDNSQACIQSCLQSAAVASSCTDATCICSSTTFHDTALQCLNTSCGGLDYTSALDSVLSSCATGGLDGIASYTNSLSSVYGSYLTGAGTQTRPLTSASSTGSRDDGGSKVPIGAIVGGVVGGLVLIALFVGLIFFLVRRNRRRQQQEPHPQTAYSNVPPQNMHEGKPPVTSGYPAPAMGYTQQNGYGTSRYSGPTTTSASSNAGNLGYVPPQQFAMYPSNPDPSPPPPPQTQNNFHTGGFVVPPQPQQQQFDPYAQYDPRASMSMSTSQYSSSAATAVVTPPTGDVKRPLNVMSAESSGAGVGDAPPPVYRQ</sequence>
<proteinExistence type="predicted"/>
<gene>
    <name evidence="8" type="ORF">EXIGLDRAFT_841010</name>
</gene>
<comment type="subcellular location">
    <subcellularLocation>
        <location evidence="1">Secreted</location>
    </subcellularLocation>
</comment>
<dbReference type="STRING" id="1314781.A0A165E5G3"/>
<keyword evidence="2" id="KW-0964">Secreted</keyword>
<evidence type="ECO:0000259" key="7">
    <source>
        <dbReference type="PROSITE" id="PS52012"/>
    </source>
</evidence>
<dbReference type="InParanoid" id="A0A165E5G3"/>
<protein>
    <recommendedName>
        <fullName evidence="7">CFEM domain-containing protein</fullName>
    </recommendedName>
</protein>
<feature type="compositionally biased region" description="Polar residues" evidence="5">
    <location>
        <begin position="169"/>
        <end position="181"/>
    </location>
</feature>
<dbReference type="OrthoDB" id="4505683at2759"/>
<feature type="transmembrane region" description="Helical" evidence="6">
    <location>
        <begin position="134"/>
        <end position="159"/>
    </location>
</feature>
<feature type="region of interest" description="Disordered" evidence="5">
    <location>
        <begin position="165"/>
        <end position="255"/>
    </location>
</feature>
<dbReference type="EMBL" id="KV426166">
    <property type="protein sequence ID" value="KZV86111.1"/>
    <property type="molecule type" value="Genomic_DNA"/>
</dbReference>
<dbReference type="Pfam" id="PF05730">
    <property type="entry name" value="CFEM"/>
    <property type="match status" value="1"/>
</dbReference>
<organism evidence="8 9">
    <name type="scientific">Exidia glandulosa HHB12029</name>
    <dbReference type="NCBI Taxonomy" id="1314781"/>
    <lineage>
        <taxon>Eukaryota</taxon>
        <taxon>Fungi</taxon>
        <taxon>Dikarya</taxon>
        <taxon>Basidiomycota</taxon>
        <taxon>Agaricomycotina</taxon>
        <taxon>Agaricomycetes</taxon>
        <taxon>Auriculariales</taxon>
        <taxon>Exidiaceae</taxon>
        <taxon>Exidia</taxon>
    </lineage>
</organism>
<keyword evidence="4" id="KW-1015">Disulfide bond</keyword>
<dbReference type="GO" id="GO:0005576">
    <property type="term" value="C:extracellular region"/>
    <property type="evidence" value="ECO:0007669"/>
    <property type="project" value="UniProtKB-SubCell"/>
</dbReference>
<feature type="region of interest" description="Disordered" evidence="5">
    <location>
        <begin position="297"/>
        <end position="334"/>
    </location>
</feature>
<evidence type="ECO:0000256" key="5">
    <source>
        <dbReference type="SAM" id="MobiDB-lite"/>
    </source>
</evidence>
<evidence type="ECO:0000256" key="4">
    <source>
        <dbReference type="ARBA" id="ARBA00023157"/>
    </source>
</evidence>
<dbReference type="InterPro" id="IPR008427">
    <property type="entry name" value="Extracellular_membr_CFEM_dom"/>
</dbReference>
<keyword evidence="3" id="KW-0732">Signal</keyword>
<keyword evidence="6" id="KW-1133">Transmembrane helix</keyword>
<evidence type="ECO:0000313" key="8">
    <source>
        <dbReference type="EMBL" id="KZV86111.1"/>
    </source>
</evidence>
<keyword evidence="6" id="KW-0812">Transmembrane</keyword>
<feature type="domain" description="CFEM" evidence="7">
    <location>
        <begin position="2"/>
        <end position="109"/>
    </location>
</feature>
<keyword evidence="9" id="KW-1185">Reference proteome</keyword>